<dbReference type="OrthoDB" id="5421247at2759"/>
<reference evidence="2" key="1">
    <citation type="journal article" date="2021" name="Nat. Commun.">
        <title>Genetic determinants of endophytism in the Arabidopsis root mycobiome.</title>
        <authorList>
            <person name="Mesny F."/>
            <person name="Miyauchi S."/>
            <person name="Thiergart T."/>
            <person name="Pickel B."/>
            <person name="Atanasova L."/>
            <person name="Karlsson M."/>
            <person name="Huettel B."/>
            <person name="Barry K.W."/>
            <person name="Haridas S."/>
            <person name="Chen C."/>
            <person name="Bauer D."/>
            <person name="Andreopoulos W."/>
            <person name="Pangilinan J."/>
            <person name="LaButti K."/>
            <person name="Riley R."/>
            <person name="Lipzen A."/>
            <person name="Clum A."/>
            <person name="Drula E."/>
            <person name="Henrissat B."/>
            <person name="Kohler A."/>
            <person name="Grigoriev I.V."/>
            <person name="Martin F.M."/>
            <person name="Hacquard S."/>
        </authorList>
    </citation>
    <scope>NUCLEOTIDE SEQUENCE</scope>
    <source>
        <strain evidence="2">MPI-CAGE-AT-0147</strain>
    </source>
</reference>
<name>A0A9P9FPY7_9HYPO</name>
<dbReference type="Proteomes" id="UP000738349">
    <property type="component" value="Unassembled WGS sequence"/>
</dbReference>
<evidence type="ECO:0000313" key="2">
    <source>
        <dbReference type="EMBL" id="KAH7166381.1"/>
    </source>
</evidence>
<evidence type="ECO:0000256" key="1">
    <source>
        <dbReference type="SAM" id="MobiDB-lite"/>
    </source>
</evidence>
<gene>
    <name evidence="2" type="ORF">EDB81DRAFT_866184</name>
</gene>
<organism evidence="2 3">
    <name type="scientific">Dactylonectria macrodidyma</name>
    <dbReference type="NCBI Taxonomy" id="307937"/>
    <lineage>
        <taxon>Eukaryota</taxon>
        <taxon>Fungi</taxon>
        <taxon>Dikarya</taxon>
        <taxon>Ascomycota</taxon>
        <taxon>Pezizomycotina</taxon>
        <taxon>Sordariomycetes</taxon>
        <taxon>Hypocreomycetidae</taxon>
        <taxon>Hypocreales</taxon>
        <taxon>Nectriaceae</taxon>
        <taxon>Dactylonectria</taxon>
    </lineage>
</organism>
<feature type="compositionally biased region" description="Basic residues" evidence="1">
    <location>
        <begin position="299"/>
        <end position="309"/>
    </location>
</feature>
<proteinExistence type="predicted"/>
<feature type="region of interest" description="Disordered" evidence="1">
    <location>
        <begin position="234"/>
        <end position="316"/>
    </location>
</feature>
<dbReference type="AlphaFoldDB" id="A0A9P9FPY7"/>
<comment type="caution">
    <text evidence="2">The sequence shown here is derived from an EMBL/GenBank/DDBJ whole genome shotgun (WGS) entry which is preliminary data.</text>
</comment>
<dbReference type="EMBL" id="JAGMUV010000003">
    <property type="protein sequence ID" value="KAH7166381.1"/>
    <property type="molecule type" value="Genomic_DNA"/>
</dbReference>
<evidence type="ECO:0000313" key="3">
    <source>
        <dbReference type="Proteomes" id="UP000738349"/>
    </source>
</evidence>
<keyword evidence="3" id="KW-1185">Reference proteome</keyword>
<protein>
    <submittedName>
        <fullName evidence="2">Uncharacterized protein</fullName>
    </submittedName>
</protein>
<sequence>MTAASSPRKPVGAPALTVAQLEQATFHIIHLIRNTRGIENTQLAVIGDLALCKHIPQSDPRRVRSIDLIVSKSSSPGRVKKEIVGHPMSPLIEKAGTVFYRHTSGWEMEVKLIPDWLCPYLPTSARLVRDDTDTLPYISRDDLFVFKVDACSLHDSVVGKSREACDAAALLECASEHFPLKLDDDKMERVEEGLADVVEFSLPECDKSWWQRHLGQLPDKQRSAQEILCELADSASLPPTSPTSPASPSNFSSVSRSSSYMSSSSVHSTSSSMSSILAPDDKPEKPTRPRKMSVTGSTPRHKMSHKRHPSTGGAVTKTTLAAAMKRLELERPASPGMGLTNLG</sequence>
<feature type="compositionally biased region" description="Low complexity" evidence="1">
    <location>
        <begin position="234"/>
        <end position="275"/>
    </location>
</feature>
<accession>A0A9P9FPY7</accession>